<reference evidence="12" key="2">
    <citation type="submission" date="2023-05" db="EMBL/GenBank/DDBJ databases">
        <authorList>
            <consortium name="Lawrence Berkeley National Laboratory"/>
            <person name="Steindorff A."/>
            <person name="Hensen N."/>
            <person name="Bonometti L."/>
            <person name="Westerberg I."/>
            <person name="Brannstrom I.O."/>
            <person name="Guillou S."/>
            <person name="Cros-Aarteil S."/>
            <person name="Calhoun S."/>
            <person name="Haridas S."/>
            <person name="Kuo A."/>
            <person name="Mondo S."/>
            <person name="Pangilinan J."/>
            <person name="Riley R."/>
            <person name="Labutti K."/>
            <person name="Andreopoulos B."/>
            <person name="Lipzen A."/>
            <person name="Chen C."/>
            <person name="Yanf M."/>
            <person name="Daum C."/>
            <person name="Ng V."/>
            <person name="Clum A."/>
            <person name="Ohm R."/>
            <person name="Martin F."/>
            <person name="Silar P."/>
            <person name="Natvig D."/>
            <person name="Lalanne C."/>
            <person name="Gautier V."/>
            <person name="Ament-Velasquez S.L."/>
            <person name="Kruys A."/>
            <person name="Hutchinson M.I."/>
            <person name="Powell A.J."/>
            <person name="Barry K."/>
            <person name="Miller A.N."/>
            <person name="Grigoriev I.V."/>
            <person name="Debuchy R."/>
            <person name="Gladieux P."/>
            <person name="Thoren M.H."/>
            <person name="Johannesson H."/>
        </authorList>
    </citation>
    <scope>NUCLEOTIDE SEQUENCE</scope>
    <source>
        <strain evidence="12">CBS 359.72</strain>
    </source>
</reference>
<feature type="domain" description="ABC transmembrane type-1" evidence="11">
    <location>
        <begin position="688"/>
        <end position="968"/>
    </location>
</feature>
<keyword evidence="7 9" id="KW-0472">Membrane</keyword>
<dbReference type="SMART" id="SM00382">
    <property type="entry name" value="AAA"/>
    <property type="match status" value="2"/>
</dbReference>
<dbReference type="InterPro" id="IPR044746">
    <property type="entry name" value="ABCC_6TM_D1"/>
</dbReference>
<keyword evidence="3 9" id="KW-0812">Transmembrane</keyword>
<protein>
    <submittedName>
        <fullName evidence="12">P-loop containing nucleoside triphosphate hydrolase protein</fullName>
    </submittedName>
</protein>
<dbReference type="InterPro" id="IPR017871">
    <property type="entry name" value="ABC_transporter-like_CS"/>
</dbReference>
<dbReference type="PROSITE" id="PS50929">
    <property type="entry name" value="ABC_TM1F"/>
    <property type="match status" value="2"/>
</dbReference>
<dbReference type="InterPro" id="IPR044726">
    <property type="entry name" value="ABCC_6TM_D2"/>
</dbReference>
<evidence type="ECO:0000256" key="3">
    <source>
        <dbReference type="ARBA" id="ARBA00022692"/>
    </source>
</evidence>
<feature type="compositionally biased region" description="Basic and acidic residues" evidence="8">
    <location>
        <begin position="1143"/>
        <end position="1154"/>
    </location>
</feature>
<evidence type="ECO:0000256" key="2">
    <source>
        <dbReference type="ARBA" id="ARBA00022448"/>
    </source>
</evidence>
<dbReference type="InterPro" id="IPR003593">
    <property type="entry name" value="AAA+_ATPase"/>
</dbReference>
<dbReference type="Pfam" id="PF00664">
    <property type="entry name" value="ABC_membrane"/>
    <property type="match status" value="2"/>
</dbReference>
<gene>
    <name evidence="12" type="ORF">C7999DRAFT_40725</name>
</gene>
<dbReference type="GO" id="GO:0005524">
    <property type="term" value="F:ATP binding"/>
    <property type="evidence" value="ECO:0007669"/>
    <property type="project" value="UniProtKB-KW"/>
</dbReference>
<evidence type="ECO:0000256" key="1">
    <source>
        <dbReference type="ARBA" id="ARBA00004141"/>
    </source>
</evidence>
<feature type="domain" description="ABC transporter" evidence="10">
    <location>
        <begin position="1006"/>
        <end position="1293"/>
    </location>
</feature>
<dbReference type="CDD" id="cd18580">
    <property type="entry name" value="ABC_6TM_ABCC_D2"/>
    <property type="match status" value="1"/>
</dbReference>
<evidence type="ECO:0000313" key="12">
    <source>
        <dbReference type="EMBL" id="KAK4248096.1"/>
    </source>
</evidence>
<dbReference type="Gene3D" id="3.40.50.300">
    <property type="entry name" value="P-loop containing nucleotide triphosphate hydrolases"/>
    <property type="match status" value="2"/>
</dbReference>
<evidence type="ECO:0000256" key="7">
    <source>
        <dbReference type="ARBA" id="ARBA00023136"/>
    </source>
</evidence>
<evidence type="ECO:0000256" key="5">
    <source>
        <dbReference type="ARBA" id="ARBA00022840"/>
    </source>
</evidence>
<evidence type="ECO:0000259" key="10">
    <source>
        <dbReference type="PROSITE" id="PS50893"/>
    </source>
</evidence>
<feature type="transmembrane region" description="Helical" evidence="9">
    <location>
        <begin position="307"/>
        <end position="329"/>
    </location>
</feature>
<feature type="transmembrane region" description="Helical" evidence="9">
    <location>
        <begin position="678"/>
        <end position="701"/>
    </location>
</feature>
<dbReference type="InterPro" id="IPR050173">
    <property type="entry name" value="ABC_transporter_C-like"/>
</dbReference>
<evidence type="ECO:0000259" key="11">
    <source>
        <dbReference type="PROSITE" id="PS50929"/>
    </source>
</evidence>
<dbReference type="EMBL" id="MU857643">
    <property type="protein sequence ID" value="KAK4248096.1"/>
    <property type="molecule type" value="Genomic_DNA"/>
</dbReference>
<keyword evidence="2" id="KW-0813">Transport</keyword>
<dbReference type="PROSITE" id="PS00211">
    <property type="entry name" value="ABC_TRANSPORTER_1"/>
    <property type="match status" value="1"/>
</dbReference>
<keyword evidence="12" id="KW-0378">Hydrolase</keyword>
<keyword evidence="6 9" id="KW-1133">Transmembrane helix</keyword>
<dbReference type="SUPFAM" id="SSF90123">
    <property type="entry name" value="ABC transporter transmembrane region"/>
    <property type="match status" value="2"/>
</dbReference>
<name>A0AAN7CUF6_9PEZI</name>
<comment type="caution">
    <text evidence="12">The sequence shown here is derived from an EMBL/GenBank/DDBJ whole genome shotgun (WGS) entry which is preliminary data.</text>
</comment>
<dbReference type="GO" id="GO:0140359">
    <property type="term" value="F:ABC-type transporter activity"/>
    <property type="evidence" value="ECO:0007669"/>
    <property type="project" value="InterPro"/>
</dbReference>
<organism evidence="12 13">
    <name type="scientific">Corynascus novoguineensis</name>
    <dbReference type="NCBI Taxonomy" id="1126955"/>
    <lineage>
        <taxon>Eukaryota</taxon>
        <taxon>Fungi</taxon>
        <taxon>Dikarya</taxon>
        <taxon>Ascomycota</taxon>
        <taxon>Pezizomycotina</taxon>
        <taxon>Sordariomycetes</taxon>
        <taxon>Sordariomycetidae</taxon>
        <taxon>Sordariales</taxon>
        <taxon>Chaetomiaceae</taxon>
        <taxon>Corynascus</taxon>
    </lineage>
</organism>
<keyword evidence="4" id="KW-0547">Nucleotide-binding</keyword>
<dbReference type="GO" id="GO:0016887">
    <property type="term" value="F:ATP hydrolysis activity"/>
    <property type="evidence" value="ECO:0007669"/>
    <property type="project" value="InterPro"/>
</dbReference>
<proteinExistence type="predicted"/>
<feature type="region of interest" description="Disordered" evidence="8">
    <location>
        <begin position="1133"/>
        <end position="1161"/>
    </location>
</feature>
<accession>A0AAN7CUF6</accession>
<evidence type="ECO:0000256" key="4">
    <source>
        <dbReference type="ARBA" id="ARBA00022741"/>
    </source>
</evidence>
<feature type="domain" description="ABC transporter" evidence="10">
    <location>
        <begin position="405"/>
        <end position="633"/>
    </location>
</feature>
<dbReference type="PANTHER" id="PTHR24223">
    <property type="entry name" value="ATP-BINDING CASSETTE SUB-FAMILY C"/>
    <property type="match status" value="1"/>
</dbReference>
<dbReference type="InterPro" id="IPR003439">
    <property type="entry name" value="ABC_transporter-like_ATP-bd"/>
</dbReference>
<keyword evidence="5" id="KW-0067">ATP-binding</keyword>
<feature type="domain" description="ABC transmembrane type-1" evidence="11">
    <location>
        <begin position="173"/>
        <end position="366"/>
    </location>
</feature>
<sequence length="1294" mass="143024">MAPEDLLHWLSIVNASAFLILTLNRRKLRGFRVKIATGASGQTKQGPLLSHDIPKLDRDLNPKHSRESMVKAWNGRAKPETAATLPLALLSSVRRHFSALVIPRLLLVLFRYCQPILTRLSIQFVATSGTGNSSPVAQTDIPYQHRLDKLKIVTRSALVGIIHDKSMSLASEAHDSSEAVTLMSFDAEGLDDVPEMIHELWAHILEVVIGIVMLSREVGWIWPLPLLLIFFCSRMSRYVAKHLQPGQKAWNAATQRRVAATSYLLSSMKLIKMLGLQQAVASRIQPLRKEELSTAARVRWTRVYYNASANALGIFSPAITLLLFALVAAHRGHALKAETAFTTMAVLSMVTHPANMVMTILPRGVAAFAGFQRIQAYLLKPPLFDARVTLPEKGNQSHRSPTLAVRLRDVAFGDRHAGLILRNVSMEVSHGSLVIVSGSVGSGKSMLLRALLGEIQLAQGSIQLASTRVAYCAQKPWLPNGSIKQAICGMDDNQGNSRWYQQVIDACCLRHDFKLLPEGDRTRIGSRGLNLSGGQRQRIALARALFARCDIVLLDDVFSALDQDTERTVFQKLFGPTGLCRRLHATVILVTNSPQFLPIADQILILDDGGVKAKGNWEAIRHKTSSSISKFRFQQQSHSGPNPPKTTSSTKLSDQLQAMREAEADLARRTGDLGLYCYYFRFIGVANLALLAGCAASYSLFITIPQHWLMLWTKANGQNQLFYVCGFMLLSLISWASTSALMWSSQVRIAPYSGLALHEHLLAIVTDAPLSFFSSTGIGSILNRFTEDVQMVDKQLPSALQNLAVQTFKLLVQGILLCMAEKWLVLLFPACASMVCIIAKIYFVNSRQLQFLELESRAAVMSNFLESASGQAEGLETIRAFGWHRAAEDQNVKRLETSQRTRYLLICLQRWLNLVLDIIAAAVAIGVIGSAVALRGRIGGGQVGVALNLMLVANTTLLRLVDSWTNLEVSMGAIARLKALEETTPSESNQKAIHKPIQGWPRRGQIEFEGVTAVYHTGAIAVRKFTLTISPGQRVTICGRTGSGKSSLLLTLLRMLDLHSGTIKLDGVDITQIPHDHLRQRCFVTVSQDGLLLPNETVRFNLDPECLLEDHVIIDALKKTNLWARFLCKGREEEEEEEEEEENERKRERSDDSSSHNQLGRNRLRTKNYTAILGKKLSDFPSFSAGETQMFNLSRGVLKAWVLRASGGRPVVLLDEVTSTLDAATEAAAHQILESEFTAWGHTVIVVSHRLGRLAELARPGRDVVARLRDGRLEGVWSDVRDLVVDGEGGLEGM</sequence>
<dbReference type="Gene3D" id="1.20.1560.10">
    <property type="entry name" value="ABC transporter type 1, transmembrane domain"/>
    <property type="match status" value="2"/>
</dbReference>
<dbReference type="InterPro" id="IPR011527">
    <property type="entry name" value="ABC1_TM_dom"/>
</dbReference>
<comment type="subcellular location">
    <subcellularLocation>
        <location evidence="1">Membrane</location>
        <topology evidence="1">Multi-pass membrane protein</topology>
    </subcellularLocation>
</comment>
<feature type="transmembrane region" description="Helical" evidence="9">
    <location>
        <begin position="911"/>
        <end position="934"/>
    </location>
</feature>
<dbReference type="GO" id="GO:0016020">
    <property type="term" value="C:membrane"/>
    <property type="evidence" value="ECO:0007669"/>
    <property type="project" value="UniProtKB-SubCell"/>
</dbReference>
<evidence type="ECO:0000256" key="9">
    <source>
        <dbReference type="SAM" id="Phobius"/>
    </source>
</evidence>
<dbReference type="Pfam" id="PF00005">
    <property type="entry name" value="ABC_tran"/>
    <property type="match status" value="2"/>
</dbReference>
<keyword evidence="13" id="KW-1185">Reference proteome</keyword>
<dbReference type="CDD" id="cd03250">
    <property type="entry name" value="ABCC_MRP_domain1"/>
    <property type="match status" value="1"/>
</dbReference>
<dbReference type="SUPFAM" id="SSF52540">
    <property type="entry name" value="P-loop containing nucleoside triphosphate hydrolases"/>
    <property type="match status" value="2"/>
</dbReference>
<reference evidence="12" key="1">
    <citation type="journal article" date="2023" name="Mol. Phylogenet. Evol.">
        <title>Genome-scale phylogeny and comparative genomics of the fungal order Sordariales.</title>
        <authorList>
            <person name="Hensen N."/>
            <person name="Bonometti L."/>
            <person name="Westerberg I."/>
            <person name="Brannstrom I.O."/>
            <person name="Guillou S."/>
            <person name="Cros-Aarteil S."/>
            <person name="Calhoun S."/>
            <person name="Haridas S."/>
            <person name="Kuo A."/>
            <person name="Mondo S."/>
            <person name="Pangilinan J."/>
            <person name="Riley R."/>
            <person name="LaButti K."/>
            <person name="Andreopoulos B."/>
            <person name="Lipzen A."/>
            <person name="Chen C."/>
            <person name="Yan M."/>
            <person name="Daum C."/>
            <person name="Ng V."/>
            <person name="Clum A."/>
            <person name="Steindorff A."/>
            <person name="Ohm R.A."/>
            <person name="Martin F."/>
            <person name="Silar P."/>
            <person name="Natvig D.O."/>
            <person name="Lalanne C."/>
            <person name="Gautier V."/>
            <person name="Ament-Velasquez S.L."/>
            <person name="Kruys A."/>
            <person name="Hutchinson M.I."/>
            <person name="Powell A.J."/>
            <person name="Barry K."/>
            <person name="Miller A.N."/>
            <person name="Grigoriev I.V."/>
            <person name="Debuchy R."/>
            <person name="Gladieux P."/>
            <person name="Hiltunen Thoren M."/>
            <person name="Johannesson H."/>
        </authorList>
    </citation>
    <scope>NUCLEOTIDE SEQUENCE</scope>
    <source>
        <strain evidence="12">CBS 359.72</strain>
    </source>
</reference>
<feature type="compositionally biased region" description="Acidic residues" evidence="8">
    <location>
        <begin position="1133"/>
        <end position="1142"/>
    </location>
</feature>
<dbReference type="PROSITE" id="PS50893">
    <property type="entry name" value="ABC_TRANSPORTER_2"/>
    <property type="match status" value="2"/>
</dbReference>
<evidence type="ECO:0000256" key="6">
    <source>
        <dbReference type="ARBA" id="ARBA00022989"/>
    </source>
</evidence>
<feature type="transmembrane region" description="Helical" evidence="9">
    <location>
        <begin position="823"/>
        <end position="843"/>
    </location>
</feature>
<dbReference type="PANTHER" id="PTHR24223:SF345">
    <property type="entry name" value="ABC MULTIDRUG TRANSPORTER (EUROFUNG)"/>
    <property type="match status" value="1"/>
</dbReference>
<dbReference type="CDD" id="cd18579">
    <property type="entry name" value="ABC_6TM_ABCC_D1"/>
    <property type="match status" value="1"/>
</dbReference>
<dbReference type="InterPro" id="IPR027417">
    <property type="entry name" value="P-loop_NTPase"/>
</dbReference>
<feature type="region of interest" description="Disordered" evidence="8">
    <location>
        <begin position="632"/>
        <end position="654"/>
    </location>
</feature>
<evidence type="ECO:0000313" key="13">
    <source>
        <dbReference type="Proteomes" id="UP001303647"/>
    </source>
</evidence>
<feature type="transmembrane region" description="Helical" evidence="9">
    <location>
        <begin position="721"/>
        <end position="743"/>
    </location>
</feature>
<dbReference type="Proteomes" id="UP001303647">
    <property type="component" value="Unassembled WGS sequence"/>
</dbReference>
<evidence type="ECO:0000256" key="8">
    <source>
        <dbReference type="SAM" id="MobiDB-lite"/>
    </source>
</evidence>
<dbReference type="InterPro" id="IPR036640">
    <property type="entry name" value="ABC1_TM_sf"/>
</dbReference>
<feature type="transmembrane region" description="Helical" evidence="9">
    <location>
        <begin position="6"/>
        <end position="24"/>
    </location>
</feature>